<reference evidence="1 2" key="1">
    <citation type="journal article" date="2013" name="PLoS Genet.">
        <title>Comparative genome structure, secondary metabolite, and effector coding capacity across Cochliobolus pathogens.</title>
        <authorList>
            <person name="Condon B.J."/>
            <person name="Leng Y."/>
            <person name="Wu D."/>
            <person name="Bushley K.E."/>
            <person name="Ohm R.A."/>
            <person name="Otillar R."/>
            <person name="Martin J."/>
            <person name="Schackwitz W."/>
            <person name="Grimwood J."/>
            <person name="MohdZainudin N."/>
            <person name="Xue C."/>
            <person name="Wang R."/>
            <person name="Manning V.A."/>
            <person name="Dhillon B."/>
            <person name="Tu Z.J."/>
            <person name="Steffenson B.J."/>
            <person name="Salamov A."/>
            <person name="Sun H."/>
            <person name="Lowry S."/>
            <person name="LaButti K."/>
            <person name="Han J."/>
            <person name="Copeland A."/>
            <person name="Lindquist E."/>
            <person name="Barry K."/>
            <person name="Schmutz J."/>
            <person name="Baker S.E."/>
            <person name="Ciuffetti L.M."/>
            <person name="Grigoriev I.V."/>
            <person name="Zhong S."/>
            <person name="Turgeon B.G."/>
        </authorList>
    </citation>
    <scope>NUCLEOTIDE SEQUENCE [LARGE SCALE GENOMIC DNA]</scope>
    <source>
        <strain evidence="1 2">ATCC 44560</strain>
    </source>
</reference>
<dbReference type="OrthoDB" id="3677735at2759"/>
<name>W6YWX2_COCMI</name>
<sequence>FRYAAVRWIIENNHPLRKFETLAFKQMIAYVNLEAAAALWVSHQSVLAYVLRLYHCL</sequence>
<evidence type="ECO:0000313" key="2">
    <source>
        <dbReference type="Proteomes" id="UP000054032"/>
    </source>
</evidence>
<accession>W6YWX2</accession>
<dbReference type="GeneID" id="19119512"/>
<protein>
    <submittedName>
        <fullName evidence="1">Uncharacterized protein</fullName>
    </submittedName>
</protein>
<dbReference type="Proteomes" id="UP000054032">
    <property type="component" value="Unassembled WGS sequence"/>
</dbReference>
<organism evidence="1 2">
    <name type="scientific">Bipolaris oryzae ATCC 44560</name>
    <dbReference type="NCBI Taxonomy" id="930090"/>
    <lineage>
        <taxon>Eukaryota</taxon>
        <taxon>Fungi</taxon>
        <taxon>Dikarya</taxon>
        <taxon>Ascomycota</taxon>
        <taxon>Pezizomycotina</taxon>
        <taxon>Dothideomycetes</taxon>
        <taxon>Pleosporomycetidae</taxon>
        <taxon>Pleosporales</taxon>
        <taxon>Pleosporineae</taxon>
        <taxon>Pleosporaceae</taxon>
        <taxon>Bipolaris</taxon>
    </lineage>
</organism>
<dbReference type="EMBL" id="KI964208">
    <property type="protein sequence ID" value="EUC40019.1"/>
    <property type="molecule type" value="Genomic_DNA"/>
</dbReference>
<dbReference type="AlphaFoldDB" id="W6YWX2"/>
<feature type="non-terminal residue" evidence="1">
    <location>
        <position position="1"/>
    </location>
</feature>
<proteinExistence type="predicted"/>
<dbReference type="KEGG" id="bor:COCMIDRAFT_109888"/>
<keyword evidence="2" id="KW-1185">Reference proteome</keyword>
<gene>
    <name evidence="1" type="ORF">COCMIDRAFT_109888</name>
</gene>
<dbReference type="HOGENOM" id="CLU_3001888_0_0_1"/>
<evidence type="ECO:0000313" key="1">
    <source>
        <dbReference type="EMBL" id="EUC40019.1"/>
    </source>
</evidence>
<dbReference type="RefSeq" id="XP_007693463.1">
    <property type="nucleotide sequence ID" value="XM_007695273.1"/>
</dbReference>